<accession>A0A9P5PSE5</accession>
<dbReference type="Proteomes" id="UP000772434">
    <property type="component" value="Unassembled WGS sequence"/>
</dbReference>
<protein>
    <submittedName>
        <fullName evidence="2">Uncharacterized protein</fullName>
    </submittedName>
</protein>
<feature type="signal peptide" evidence="1">
    <location>
        <begin position="1"/>
        <end position="23"/>
    </location>
</feature>
<proteinExistence type="predicted"/>
<dbReference type="AlphaFoldDB" id="A0A9P5PSE5"/>
<name>A0A9P5PSE5_9AGAR</name>
<reference evidence="2" key="1">
    <citation type="submission" date="2020-11" db="EMBL/GenBank/DDBJ databases">
        <authorList>
            <consortium name="DOE Joint Genome Institute"/>
            <person name="Ahrendt S."/>
            <person name="Riley R."/>
            <person name="Andreopoulos W."/>
            <person name="Labutti K."/>
            <person name="Pangilinan J."/>
            <person name="Ruiz-Duenas F.J."/>
            <person name="Barrasa J.M."/>
            <person name="Sanchez-Garcia M."/>
            <person name="Camarero S."/>
            <person name="Miyauchi S."/>
            <person name="Serrano A."/>
            <person name="Linde D."/>
            <person name="Babiker R."/>
            <person name="Drula E."/>
            <person name="Ayuso-Fernandez I."/>
            <person name="Pacheco R."/>
            <person name="Padilla G."/>
            <person name="Ferreira P."/>
            <person name="Barriuso J."/>
            <person name="Kellner H."/>
            <person name="Castanera R."/>
            <person name="Alfaro M."/>
            <person name="Ramirez L."/>
            <person name="Pisabarro A.G."/>
            <person name="Kuo A."/>
            <person name="Tritt A."/>
            <person name="Lipzen A."/>
            <person name="He G."/>
            <person name="Yan M."/>
            <person name="Ng V."/>
            <person name="Cullen D."/>
            <person name="Martin F."/>
            <person name="Rosso M.-N."/>
            <person name="Henrissat B."/>
            <person name="Hibbett D."/>
            <person name="Martinez A.T."/>
            <person name="Grigoriev I.V."/>
        </authorList>
    </citation>
    <scope>NUCLEOTIDE SEQUENCE</scope>
    <source>
        <strain evidence="2">AH 40177</strain>
    </source>
</reference>
<dbReference type="EMBL" id="JADNRY010000032">
    <property type="protein sequence ID" value="KAF9071421.1"/>
    <property type="molecule type" value="Genomic_DNA"/>
</dbReference>
<gene>
    <name evidence="2" type="ORF">BDP27DRAFT_1361782</name>
</gene>
<sequence>MLFRKLILTTLLSLLSNLLVNLGTWEKIQENSISWNITLEKKFAYSLSVWRNKKGSNDEAWSLIFTPPHPQADLFRFFTKPVANKLKGPMILKSAFELIKHNAVPPDVEIIDLKATARFASEEQVGPGLILPIKGPASKEEGTSF</sequence>
<organism evidence="2 3">
    <name type="scientific">Rhodocollybia butyracea</name>
    <dbReference type="NCBI Taxonomy" id="206335"/>
    <lineage>
        <taxon>Eukaryota</taxon>
        <taxon>Fungi</taxon>
        <taxon>Dikarya</taxon>
        <taxon>Basidiomycota</taxon>
        <taxon>Agaricomycotina</taxon>
        <taxon>Agaricomycetes</taxon>
        <taxon>Agaricomycetidae</taxon>
        <taxon>Agaricales</taxon>
        <taxon>Marasmiineae</taxon>
        <taxon>Omphalotaceae</taxon>
        <taxon>Rhodocollybia</taxon>
    </lineage>
</organism>
<evidence type="ECO:0000313" key="2">
    <source>
        <dbReference type="EMBL" id="KAF9071421.1"/>
    </source>
</evidence>
<comment type="caution">
    <text evidence="2">The sequence shown here is derived from an EMBL/GenBank/DDBJ whole genome shotgun (WGS) entry which is preliminary data.</text>
</comment>
<keyword evidence="3" id="KW-1185">Reference proteome</keyword>
<evidence type="ECO:0000313" key="3">
    <source>
        <dbReference type="Proteomes" id="UP000772434"/>
    </source>
</evidence>
<keyword evidence="1" id="KW-0732">Signal</keyword>
<evidence type="ECO:0000256" key="1">
    <source>
        <dbReference type="SAM" id="SignalP"/>
    </source>
</evidence>
<feature type="chain" id="PRO_5040114653" evidence="1">
    <location>
        <begin position="24"/>
        <end position="145"/>
    </location>
</feature>